<evidence type="ECO:0000256" key="2">
    <source>
        <dbReference type="ARBA" id="ARBA00005658"/>
    </source>
</evidence>
<feature type="compositionally biased region" description="Basic and acidic residues" evidence="8">
    <location>
        <begin position="1"/>
        <end position="11"/>
    </location>
</feature>
<accession>J0MSN7</accession>
<keyword evidence="11" id="KW-1185">Reference proteome</keyword>
<feature type="transmembrane region" description="Helical" evidence="9">
    <location>
        <begin position="350"/>
        <end position="371"/>
    </location>
</feature>
<feature type="region of interest" description="Disordered" evidence="8">
    <location>
        <begin position="1"/>
        <end position="32"/>
    </location>
</feature>
<evidence type="ECO:0000256" key="4">
    <source>
        <dbReference type="ARBA" id="ARBA00022475"/>
    </source>
</evidence>
<dbReference type="AlphaFoldDB" id="J0MSN7"/>
<organism evidence="10 11">
    <name type="scientific">Actinomyces massiliensis F0489</name>
    <dbReference type="NCBI Taxonomy" id="1125718"/>
    <lineage>
        <taxon>Bacteria</taxon>
        <taxon>Bacillati</taxon>
        <taxon>Actinomycetota</taxon>
        <taxon>Actinomycetes</taxon>
        <taxon>Actinomycetales</taxon>
        <taxon>Actinomycetaceae</taxon>
        <taxon>Actinomyces</taxon>
    </lineage>
</organism>
<evidence type="ECO:0000313" key="11">
    <source>
        <dbReference type="Proteomes" id="UP000002941"/>
    </source>
</evidence>
<dbReference type="Proteomes" id="UP000002941">
    <property type="component" value="Unassembled WGS sequence"/>
</dbReference>
<protein>
    <submittedName>
        <fullName evidence="10">BCCT family transporter</fullName>
    </submittedName>
</protein>
<gene>
    <name evidence="10" type="ORF">HMPREF1318_1347</name>
</gene>
<feature type="transmembrane region" description="Helical" evidence="9">
    <location>
        <begin position="169"/>
        <end position="191"/>
    </location>
</feature>
<evidence type="ECO:0000256" key="1">
    <source>
        <dbReference type="ARBA" id="ARBA00004651"/>
    </source>
</evidence>
<comment type="similarity">
    <text evidence="2">Belongs to the BCCT transporter (TC 2.A.15) family.</text>
</comment>
<dbReference type="GO" id="GO:0022857">
    <property type="term" value="F:transmembrane transporter activity"/>
    <property type="evidence" value="ECO:0007669"/>
    <property type="project" value="InterPro"/>
</dbReference>
<evidence type="ECO:0000256" key="7">
    <source>
        <dbReference type="ARBA" id="ARBA00023136"/>
    </source>
</evidence>
<dbReference type="PANTHER" id="PTHR30047:SF7">
    <property type="entry name" value="HIGH-AFFINITY CHOLINE TRANSPORT PROTEIN"/>
    <property type="match status" value="1"/>
</dbReference>
<dbReference type="GO" id="GO:0005886">
    <property type="term" value="C:plasma membrane"/>
    <property type="evidence" value="ECO:0007669"/>
    <property type="project" value="UniProtKB-SubCell"/>
</dbReference>
<evidence type="ECO:0000256" key="5">
    <source>
        <dbReference type="ARBA" id="ARBA00022692"/>
    </source>
</evidence>
<dbReference type="PANTHER" id="PTHR30047">
    <property type="entry name" value="HIGH-AFFINITY CHOLINE TRANSPORT PROTEIN-RELATED"/>
    <property type="match status" value="1"/>
</dbReference>
<feature type="transmembrane region" description="Helical" evidence="9">
    <location>
        <begin position="291"/>
        <end position="311"/>
    </location>
</feature>
<feature type="transmembrane region" description="Helical" evidence="9">
    <location>
        <begin position="80"/>
        <end position="100"/>
    </location>
</feature>
<evidence type="ECO:0000256" key="3">
    <source>
        <dbReference type="ARBA" id="ARBA00022448"/>
    </source>
</evidence>
<evidence type="ECO:0000313" key="10">
    <source>
        <dbReference type="EMBL" id="EJF37284.1"/>
    </source>
</evidence>
<evidence type="ECO:0000256" key="8">
    <source>
        <dbReference type="SAM" id="MobiDB-lite"/>
    </source>
</evidence>
<comment type="caution">
    <text evidence="10">The sequence shown here is derived from an EMBL/GenBank/DDBJ whole genome shotgun (WGS) entry which is preliminary data.</text>
</comment>
<dbReference type="eggNOG" id="COG1292">
    <property type="taxonomic scope" value="Bacteria"/>
</dbReference>
<sequence>MDHEKHSKNPDTSDAEGAEDAEDTGRVRSASGVTPRRWDDRIIKTVSLVLVAVVVVFAVLNGEAAARAIGSFRTFVTGNFTWYFVVLATMALMFCIYMAIGERGSIVLGGKGAKPEYGRFAWYSMLFACGQGIGLIFWSVAEPILVKDDDPIQAHMSVDKLDGALIWSYFHWAVHGWAIYCVVALCLALSFHNRKAPMTFRDAVVGMFPENTRRPIGLAVEIIAILATVFGLSTSFAFAAMQLSSGLVQTFGLGNGSLIRIVVIIGIGVFAGVSVYLGIEKGMKRVSEVNSILSIVLVVGVLIAGPTLYLLSVLPQTAGQYFWSMWWMGTWTDAGSAMAPPHVWSDSWNGVWTVFIWCWCWAFSPFVGSFIARISRGRSVREFVVGVLGIPSAICVVWIGVVGGAALFYDETRDGVVSEAVGQDTSLGLFAMLKELPYRPVVFSLLLAATILVGTYYLTSLDSGVHALSGFVASASKPSRVFRVTLVVGIAAIAFLLLSIGGESVVGTVQTGTIIGALPYTVVVLLMMLNTVRQTNLEIKSRNSGS</sequence>
<feature type="transmembrane region" description="Helical" evidence="9">
    <location>
        <begin position="512"/>
        <end position="532"/>
    </location>
</feature>
<keyword evidence="4" id="KW-1003">Cell membrane</keyword>
<evidence type="ECO:0000256" key="6">
    <source>
        <dbReference type="ARBA" id="ARBA00022989"/>
    </source>
</evidence>
<feature type="transmembrane region" description="Helical" evidence="9">
    <location>
        <begin position="441"/>
        <end position="459"/>
    </location>
</feature>
<feature type="transmembrane region" description="Helical" evidence="9">
    <location>
        <begin position="480"/>
        <end position="500"/>
    </location>
</feature>
<dbReference type="InterPro" id="IPR000060">
    <property type="entry name" value="BCCT_transptr"/>
</dbReference>
<evidence type="ECO:0000256" key="9">
    <source>
        <dbReference type="SAM" id="Phobius"/>
    </source>
</evidence>
<feature type="compositionally biased region" description="Acidic residues" evidence="8">
    <location>
        <begin position="13"/>
        <end position="22"/>
    </location>
</feature>
<name>J0MSN7_9ACTO</name>
<reference evidence="10 11" key="1">
    <citation type="submission" date="2012-05" db="EMBL/GenBank/DDBJ databases">
        <authorList>
            <person name="Harkins D.M."/>
            <person name="Madupu R."/>
            <person name="Durkin A.S."/>
            <person name="Torralba M."/>
            <person name="Methe B."/>
            <person name="Sutton G.G."/>
            <person name="Nelson K.E."/>
        </authorList>
    </citation>
    <scope>NUCLEOTIDE SEQUENCE [LARGE SCALE GENOMIC DNA]</scope>
    <source>
        <strain evidence="10 11">F0489</strain>
    </source>
</reference>
<dbReference type="PATRIC" id="fig|1125718.3.peg.2637"/>
<proteinExistence type="inferred from homology"/>
<feature type="transmembrane region" description="Helical" evidence="9">
    <location>
        <begin position="42"/>
        <end position="60"/>
    </location>
</feature>
<feature type="transmembrane region" description="Helical" evidence="9">
    <location>
        <begin position="216"/>
        <end position="238"/>
    </location>
</feature>
<keyword evidence="5 9" id="KW-0812">Transmembrane</keyword>
<feature type="transmembrane region" description="Helical" evidence="9">
    <location>
        <begin position="258"/>
        <end position="279"/>
    </location>
</feature>
<dbReference type="EMBL" id="AKFT01000208">
    <property type="protein sequence ID" value="EJF37284.1"/>
    <property type="molecule type" value="Genomic_DNA"/>
</dbReference>
<keyword evidence="7 9" id="KW-0472">Membrane</keyword>
<feature type="transmembrane region" description="Helical" evidence="9">
    <location>
        <begin position="383"/>
        <end position="409"/>
    </location>
</feature>
<feature type="transmembrane region" description="Helical" evidence="9">
    <location>
        <begin position="120"/>
        <end position="141"/>
    </location>
</feature>
<dbReference type="Pfam" id="PF02028">
    <property type="entry name" value="BCCT"/>
    <property type="match status" value="1"/>
</dbReference>
<keyword evidence="3" id="KW-0813">Transport</keyword>
<comment type="subcellular location">
    <subcellularLocation>
        <location evidence="1">Cell membrane</location>
        <topology evidence="1">Multi-pass membrane protein</topology>
    </subcellularLocation>
</comment>
<keyword evidence="6 9" id="KW-1133">Transmembrane helix</keyword>